<dbReference type="RefSeq" id="WP_284296036.1">
    <property type="nucleotide sequence ID" value="NZ_BSSV01000001.1"/>
</dbReference>
<evidence type="ECO:0008006" key="3">
    <source>
        <dbReference type="Google" id="ProtNLM"/>
    </source>
</evidence>
<protein>
    <recommendedName>
        <fullName evidence="3">LPS export ABC transporter periplasmic protein LptC</fullName>
    </recommendedName>
</protein>
<gene>
    <name evidence="1" type="ORF">tloyanaT_07030</name>
</gene>
<evidence type="ECO:0000313" key="2">
    <source>
        <dbReference type="Proteomes" id="UP001157134"/>
    </source>
</evidence>
<comment type="caution">
    <text evidence="1">The sequence shown here is derived from an EMBL/GenBank/DDBJ whole genome shotgun (WGS) entry which is preliminary data.</text>
</comment>
<sequence length="182" mass="20052">MNKLFLVAIAILMMLGAALWLLAPSSFNQFVYAELKNNLSTATNSQVGIGHVDAKSFSGDVHGITARSENGKQLFRIDKIHYQVDKKSFKKPPVKITKMIFTGVEVSQDPNLLAQLSTALINYRKTIITNDMPTLIIESIDVQYGDNKQSSNSKSPFNTEGASDKVLLVDTLEYVLLNSVGK</sequence>
<proteinExistence type="predicted"/>
<evidence type="ECO:0000313" key="1">
    <source>
        <dbReference type="EMBL" id="GLX84451.1"/>
    </source>
</evidence>
<accession>A0ABQ6HC22</accession>
<reference evidence="1 2" key="1">
    <citation type="submission" date="2023-03" db="EMBL/GenBank/DDBJ databases">
        <title>Thalassotalea loyana LMG 22536T draft genome sequence.</title>
        <authorList>
            <person name="Sawabe T."/>
        </authorList>
    </citation>
    <scope>NUCLEOTIDE SEQUENCE [LARGE SCALE GENOMIC DNA]</scope>
    <source>
        <strain evidence="1 2">LMG 22536</strain>
    </source>
</reference>
<dbReference type="Proteomes" id="UP001157134">
    <property type="component" value="Unassembled WGS sequence"/>
</dbReference>
<organism evidence="1 2">
    <name type="scientific">Thalassotalea loyana</name>
    <dbReference type="NCBI Taxonomy" id="280483"/>
    <lineage>
        <taxon>Bacteria</taxon>
        <taxon>Pseudomonadati</taxon>
        <taxon>Pseudomonadota</taxon>
        <taxon>Gammaproteobacteria</taxon>
        <taxon>Alteromonadales</taxon>
        <taxon>Colwelliaceae</taxon>
        <taxon>Thalassotalea</taxon>
    </lineage>
</organism>
<keyword evidence="2" id="KW-1185">Reference proteome</keyword>
<dbReference type="EMBL" id="BSSV01000001">
    <property type="protein sequence ID" value="GLX84451.1"/>
    <property type="molecule type" value="Genomic_DNA"/>
</dbReference>
<name>A0ABQ6HC22_9GAMM</name>